<proteinExistence type="predicted"/>
<evidence type="ECO:0000259" key="1">
    <source>
        <dbReference type="SMART" id="SM00245"/>
    </source>
</evidence>
<organism evidence="2 3">
    <name type="scientific">Chitinophaga rupis</name>
    <dbReference type="NCBI Taxonomy" id="573321"/>
    <lineage>
        <taxon>Bacteria</taxon>
        <taxon>Pseudomonadati</taxon>
        <taxon>Bacteroidota</taxon>
        <taxon>Chitinophagia</taxon>
        <taxon>Chitinophagales</taxon>
        <taxon>Chitinophagaceae</taxon>
        <taxon>Chitinophaga</taxon>
    </lineage>
</organism>
<accession>A0A1H7K7G3</accession>
<dbReference type="Proteomes" id="UP000198984">
    <property type="component" value="Unassembled WGS sequence"/>
</dbReference>
<dbReference type="OrthoDB" id="7168509at2"/>
<dbReference type="GO" id="GO:0030288">
    <property type="term" value="C:outer membrane-bounded periplasmic space"/>
    <property type="evidence" value="ECO:0007669"/>
    <property type="project" value="TreeGrafter"/>
</dbReference>
<dbReference type="EMBL" id="FOBB01000001">
    <property type="protein sequence ID" value="SEK82436.1"/>
    <property type="molecule type" value="Genomic_DNA"/>
</dbReference>
<dbReference type="GO" id="GO:0004175">
    <property type="term" value="F:endopeptidase activity"/>
    <property type="evidence" value="ECO:0007669"/>
    <property type="project" value="TreeGrafter"/>
</dbReference>
<dbReference type="InterPro" id="IPR005151">
    <property type="entry name" value="Tail-specific_protease"/>
</dbReference>
<dbReference type="Gene3D" id="3.90.226.10">
    <property type="entry name" value="2-enoyl-CoA Hydratase, Chain A, domain 1"/>
    <property type="match status" value="1"/>
</dbReference>
<dbReference type="PANTHER" id="PTHR32060">
    <property type="entry name" value="TAIL-SPECIFIC PROTEASE"/>
    <property type="match status" value="1"/>
</dbReference>
<dbReference type="RefSeq" id="WP_089906971.1">
    <property type="nucleotide sequence ID" value="NZ_FOBB01000001.1"/>
</dbReference>
<gene>
    <name evidence="2" type="ORF">SAMN04488505_101958</name>
</gene>
<dbReference type="SUPFAM" id="SSF50156">
    <property type="entry name" value="PDZ domain-like"/>
    <property type="match status" value="1"/>
</dbReference>
<dbReference type="GO" id="GO:0007165">
    <property type="term" value="P:signal transduction"/>
    <property type="evidence" value="ECO:0007669"/>
    <property type="project" value="TreeGrafter"/>
</dbReference>
<reference evidence="2 3" key="1">
    <citation type="submission" date="2016-10" db="EMBL/GenBank/DDBJ databases">
        <authorList>
            <person name="de Groot N.N."/>
        </authorList>
    </citation>
    <scope>NUCLEOTIDE SEQUENCE [LARGE SCALE GENOMIC DNA]</scope>
    <source>
        <strain evidence="2 3">DSM 21039</strain>
    </source>
</reference>
<dbReference type="PANTHER" id="PTHR32060:SF30">
    <property type="entry name" value="CARBOXY-TERMINAL PROCESSING PROTEASE CTPA"/>
    <property type="match status" value="1"/>
</dbReference>
<feature type="domain" description="Tail specific protease" evidence="1">
    <location>
        <begin position="181"/>
        <end position="423"/>
    </location>
</feature>
<dbReference type="SUPFAM" id="SSF52096">
    <property type="entry name" value="ClpP/crotonase"/>
    <property type="match status" value="1"/>
</dbReference>
<dbReference type="InterPro" id="IPR029045">
    <property type="entry name" value="ClpP/crotonase-like_dom_sf"/>
</dbReference>
<dbReference type="Gene3D" id="3.30.750.170">
    <property type="match status" value="1"/>
</dbReference>
<dbReference type="Gene3D" id="2.30.42.10">
    <property type="match status" value="1"/>
</dbReference>
<dbReference type="SMART" id="SM00245">
    <property type="entry name" value="TSPc"/>
    <property type="match status" value="1"/>
</dbReference>
<protein>
    <submittedName>
        <fullName evidence="2">Peptidase family S41</fullName>
    </submittedName>
</protein>
<dbReference type="GO" id="GO:0006508">
    <property type="term" value="P:proteolysis"/>
    <property type="evidence" value="ECO:0007669"/>
    <property type="project" value="InterPro"/>
</dbReference>
<evidence type="ECO:0000313" key="3">
    <source>
        <dbReference type="Proteomes" id="UP000198984"/>
    </source>
</evidence>
<name>A0A1H7K7G3_9BACT</name>
<sequence length="489" mass="53887">MSSNRWGALVGSCVALLFLLNACKKDHGTPVTPITDTTGTGGNIATVKDSMYFIFKDEYLWNDVIPDSATFKPNSYSTLDDLFKALISFKKNAAGKNMDKYGFLDNGAIAGEINEGIAGDYGFDLGYNDVSDLRVLYVYPGSPAYQAGIRRTWQITAVNGNTDMEYNNANVTRISNAIYYSNSVTLTLKKPDATSVTVTLNVANYNINPVLYSNVLNVGGKRVGYLVFNQFIALDKTQTQLDAAFDNFVTNNITDLVIDLRYNGGGSVETAEYLANLIAPTSVGTGNTSLMYKEYYNTNLTNHQYSNYLKTKKVPGANYSWGDVFDDWVSNPSFYFSKKKSVNVPNVVFIGTGSTASASELTMNVLKPYMNVKLVGDTTYGKPVGFVGITIGGKDMYAVSIWSKNSQNQGDYFDGFFPDGGTATYEDFSIDWGSTSELLLRKALITLGVPESALGRIKPSTEGLRTFRENIHMPEHKFKGMIETRRKFK</sequence>
<keyword evidence="3" id="KW-1185">Reference proteome</keyword>
<dbReference type="InterPro" id="IPR036034">
    <property type="entry name" value="PDZ_sf"/>
</dbReference>
<evidence type="ECO:0000313" key="2">
    <source>
        <dbReference type="EMBL" id="SEK82436.1"/>
    </source>
</evidence>
<dbReference type="STRING" id="573321.SAMN04488505_101958"/>
<dbReference type="Pfam" id="PF03572">
    <property type="entry name" value="Peptidase_S41"/>
    <property type="match status" value="1"/>
</dbReference>
<dbReference type="AlphaFoldDB" id="A0A1H7K7G3"/>
<dbReference type="GO" id="GO:0008236">
    <property type="term" value="F:serine-type peptidase activity"/>
    <property type="evidence" value="ECO:0007669"/>
    <property type="project" value="InterPro"/>
</dbReference>